<reference evidence="8" key="1">
    <citation type="submission" date="2019-03" db="EMBL/GenBank/DDBJ databases">
        <title>Single cell metagenomics reveals metabolic interactions within the superorganism composed of flagellate Streblomastix strix and complex community of Bacteroidetes bacteria on its surface.</title>
        <authorList>
            <person name="Treitli S.C."/>
            <person name="Kolisko M."/>
            <person name="Husnik F."/>
            <person name="Keeling P."/>
            <person name="Hampl V."/>
        </authorList>
    </citation>
    <scope>NUCLEOTIDE SEQUENCE</scope>
    <source>
        <strain evidence="8">STM</strain>
    </source>
</reference>
<dbReference type="PANTHER" id="PTHR42865:SF7">
    <property type="entry name" value="PROTON_GLUTAMATE-ASPARTATE SYMPORTER"/>
    <property type="match status" value="1"/>
</dbReference>
<feature type="transmembrane region" description="Helical" evidence="7">
    <location>
        <begin position="239"/>
        <end position="265"/>
    </location>
</feature>
<feature type="transmembrane region" description="Helical" evidence="7">
    <location>
        <begin position="333"/>
        <end position="353"/>
    </location>
</feature>
<keyword evidence="2" id="KW-0813">Transport</keyword>
<evidence type="ECO:0000313" key="8">
    <source>
        <dbReference type="EMBL" id="KAA6328539.1"/>
    </source>
</evidence>
<comment type="subcellular location">
    <subcellularLocation>
        <location evidence="1">Cell membrane</location>
        <topology evidence="1">Multi-pass membrane protein</topology>
    </subcellularLocation>
</comment>
<feature type="transmembrane region" description="Helical" evidence="7">
    <location>
        <begin position="53"/>
        <end position="73"/>
    </location>
</feature>
<evidence type="ECO:0000256" key="7">
    <source>
        <dbReference type="SAM" id="Phobius"/>
    </source>
</evidence>
<organism evidence="8">
    <name type="scientific">termite gut metagenome</name>
    <dbReference type="NCBI Taxonomy" id="433724"/>
    <lineage>
        <taxon>unclassified sequences</taxon>
        <taxon>metagenomes</taxon>
        <taxon>organismal metagenomes</taxon>
    </lineage>
</organism>
<dbReference type="InterPro" id="IPR036458">
    <property type="entry name" value="Na:dicarbo_symporter_sf"/>
</dbReference>
<dbReference type="Gene3D" id="1.10.3860.10">
    <property type="entry name" value="Sodium:dicarboxylate symporter"/>
    <property type="match status" value="1"/>
</dbReference>
<keyword evidence="3" id="KW-1003">Cell membrane</keyword>
<sequence length="422" mass="45654">MTIKRKAFSIPLYLQILLGMGAGILIGIIALHFNGTPFIQNWIYPWGRLFIRLLQLIAVPLVIVSLIKGVIGLKDISKFSRMGGRALIIYVVTTMIAIMIGLSMGLLVKPGEMVDQTQIAHIQEKYQVIAEEKAIVAEQSKEQGPLAFIDDIVPNNIFSATTDNARMLQIIFFTLFFGIAALTIPSAKIKPVVELFEGLNDILLRMVDYVIRIAPYGVTALMAGLITDFNGNISIFSALAVYAFTIIVALLILIVVVYPLFIRFFTKIKASKFMKVMYPVQLLAFTTSSSAATLPVTLEAVEKRLGVSQETASFVLPVGVTINMDGTSCYQTIAVLFIAQVLGIDLSIGQLFILVGMTVLSSIGTPGIPGGSFVILTVVLTSIGIPAEGLALIIGIDRPLDMLRTSVNVTGDAVIAAIIDKK</sequence>
<evidence type="ECO:0000256" key="4">
    <source>
        <dbReference type="ARBA" id="ARBA00022692"/>
    </source>
</evidence>
<evidence type="ECO:0000256" key="5">
    <source>
        <dbReference type="ARBA" id="ARBA00022989"/>
    </source>
</evidence>
<dbReference type="GO" id="GO:0015293">
    <property type="term" value="F:symporter activity"/>
    <property type="evidence" value="ECO:0007669"/>
    <property type="project" value="UniProtKB-KW"/>
</dbReference>
<feature type="transmembrane region" description="Helical" evidence="7">
    <location>
        <begin position="12"/>
        <end position="33"/>
    </location>
</feature>
<accession>A0A5J4R4E0</accession>
<evidence type="ECO:0000256" key="3">
    <source>
        <dbReference type="ARBA" id="ARBA00022475"/>
    </source>
</evidence>
<dbReference type="PRINTS" id="PR00173">
    <property type="entry name" value="EDTRNSPORT"/>
</dbReference>
<dbReference type="InterPro" id="IPR001991">
    <property type="entry name" value="Na-dicarboxylate_symporter"/>
</dbReference>
<dbReference type="GO" id="GO:0005886">
    <property type="term" value="C:plasma membrane"/>
    <property type="evidence" value="ECO:0007669"/>
    <property type="project" value="UniProtKB-SubCell"/>
</dbReference>
<dbReference type="PANTHER" id="PTHR42865">
    <property type="entry name" value="PROTON/GLUTAMATE-ASPARTATE SYMPORTER"/>
    <property type="match status" value="1"/>
</dbReference>
<dbReference type="AlphaFoldDB" id="A0A5J4R4E0"/>
<name>A0A5J4R4E0_9ZZZZ</name>
<dbReference type="EMBL" id="SNRY01001802">
    <property type="protein sequence ID" value="KAA6328539.1"/>
    <property type="molecule type" value="Genomic_DNA"/>
</dbReference>
<feature type="transmembrane region" description="Helical" evidence="7">
    <location>
        <begin position="167"/>
        <end position="189"/>
    </location>
</feature>
<protein>
    <submittedName>
        <fullName evidence="8">Proton glutamate symport protein</fullName>
    </submittedName>
</protein>
<dbReference type="SUPFAM" id="SSF118215">
    <property type="entry name" value="Proton glutamate symport protein"/>
    <property type="match status" value="1"/>
</dbReference>
<proteinExistence type="predicted"/>
<feature type="transmembrane region" description="Helical" evidence="7">
    <location>
        <begin position="85"/>
        <end position="108"/>
    </location>
</feature>
<keyword evidence="6 7" id="KW-0472">Membrane</keyword>
<evidence type="ECO:0000256" key="6">
    <source>
        <dbReference type="ARBA" id="ARBA00023136"/>
    </source>
</evidence>
<dbReference type="Pfam" id="PF00375">
    <property type="entry name" value="SDF"/>
    <property type="match status" value="1"/>
</dbReference>
<feature type="transmembrane region" description="Helical" evidence="7">
    <location>
        <begin position="373"/>
        <end position="396"/>
    </location>
</feature>
<evidence type="ECO:0000256" key="2">
    <source>
        <dbReference type="ARBA" id="ARBA00022448"/>
    </source>
</evidence>
<gene>
    <name evidence="8" type="ORF">EZS27_022573</name>
</gene>
<feature type="transmembrane region" description="Helical" evidence="7">
    <location>
        <begin position="209"/>
        <end position="227"/>
    </location>
</feature>
<comment type="caution">
    <text evidence="8">The sequence shown here is derived from an EMBL/GenBank/DDBJ whole genome shotgun (WGS) entry which is preliminary data.</text>
</comment>
<evidence type="ECO:0000256" key="1">
    <source>
        <dbReference type="ARBA" id="ARBA00004651"/>
    </source>
</evidence>
<keyword evidence="5 7" id="KW-1133">Transmembrane helix</keyword>
<keyword evidence="4 7" id="KW-0812">Transmembrane</keyword>